<dbReference type="EMBL" id="CP063374">
    <property type="protein sequence ID" value="QOV44741.1"/>
    <property type="molecule type" value="Genomic_DNA"/>
</dbReference>
<dbReference type="Proteomes" id="UP000594008">
    <property type="component" value="Chromosome"/>
</dbReference>
<accession>A0A7M2TBM4</accession>
<gene>
    <name evidence="1" type="ORF">IPT68_01585</name>
</gene>
<protein>
    <submittedName>
        <fullName evidence="1">Uncharacterized protein</fullName>
    </submittedName>
</protein>
<organism evidence="1 2">
    <name type="scientific">Streptomyces chromofuscus</name>
    <dbReference type="NCBI Taxonomy" id="42881"/>
    <lineage>
        <taxon>Bacteria</taxon>
        <taxon>Bacillati</taxon>
        <taxon>Actinomycetota</taxon>
        <taxon>Actinomycetes</taxon>
        <taxon>Kitasatosporales</taxon>
        <taxon>Streptomycetaceae</taxon>
        <taxon>Streptomyces</taxon>
    </lineage>
</organism>
<keyword evidence="2" id="KW-1185">Reference proteome</keyword>
<proteinExistence type="predicted"/>
<dbReference type="AlphaFoldDB" id="A0A7M2TBM4"/>
<name>A0A7M2TBM4_STRCW</name>
<sequence length="53" mass="5725">MTTETSTAAGVTVPGSRLARAFGNVKADGLERRLPGYVRQSFVDTVLNSDWPE</sequence>
<evidence type="ECO:0000313" key="2">
    <source>
        <dbReference type="Proteomes" id="UP000594008"/>
    </source>
</evidence>
<dbReference type="RefSeq" id="WP_189697522.1">
    <property type="nucleotide sequence ID" value="NZ_BMTA01000005.1"/>
</dbReference>
<dbReference type="KEGG" id="schf:IPT68_01585"/>
<reference evidence="1 2" key="1">
    <citation type="submission" date="2020-10" db="EMBL/GenBank/DDBJ databases">
        <title>Streptomyces chromofuscus complate genome analysis.</title>
        <authorList>
            <person name="Anwar N."/>
        </authorList>
    </citation>
    <scope>NUCLEOTIDE SEQUENCE [LARGE SCALE GENOMIC DNA]</scope>
    <source>
        <strain evidence="1 2">DSM 40273</strain>
    </source>
</reference>
<evidence type="ECO:0000313" key="1">
    <source>
        <dbReference type="EMBL" id="QOV44741.1"/>
    </source>
</evidence>